<dbReference type="InterPro" id="IPR010996">
    <property type="entry name" value="HHH_MUS81"/>
</dbReference>
<dbReference type="InterPro" id="IPR047967">
    <property type="entry name" value="PolX_PHP"/>
</dbReference>
<dbReference type="InterPro" id="IPR016195">
    <property type="entry name" value="Pol/histidinol_Pase-like"/>
</dbReference>
<reference evidence="26" key="1">
    <citation type="submission" date="2020-05" db="EMBL/GenBank/DDBJ databases">
        <title>Frigoriglobus tundricola gen. nov., sp. nov., a psychrotolerant cellulolytic planctomycete of the family Gemmataceae with two divergent copies of 16S rRNA gene.</title>
        <authorList>
            <person name="Kulichevskaya I.S."/>
            <person name="Ivanova A.A."/>
            <person name="Naumoff D.G."/>
            <person name="Beletsky A.V."/>
            <person name="Rijpstra W.I.C."/>
            <person name="Sinninghe Damste J.S."/>
            <person name="Mardanov A.V."/>
            <person name="Ravin N.V."/>
            <person name="Dedysh S.N."/>
        </authorList>
    </citation>
    <scope>NUCLEOTIDE SEQUENCE [LARGE SCALE GENOMIC DNA]</scope>
    <source>
        <strain evidence="26">PL17</strain>
    </source>
</reference>
<comment type="subcellular location">
    <subcellularLocation>
        <location evidence="2">Cytoplasm</location>
    </subcellularLocation>
</comment>
<dbReference type="GO" id="GO:0006281">
    <property type="term" value="P:DNA repair"/>
    <property type="evidence" value="ECO:0007669"/>
    <property type="project" value="UniProtKB-KW"/>
</dbReference>
<keyword evidence="12" id="KW-0832">Ubl conjugation</keyword>
<evidence type="ECO:0000256" key="12">
    <source>
        <dbReference type="ARBA" id="ARBA00022843"/>
    </source>
</evidence>
<dbReference type="SUPFAM" id="SSF47802">
    <property type="entry name" value="DNA polymerase beta, N-terminal domain-like"/>
    <property type="match status" value="1"/>
</dbReference>
<dbReference type="PANTHER" id="PTHR36928">
    <property type="entry name" value="PHOSPHATASE YCDX-RELATED"/>
    <property type="match status" value="1"/>
</dbReference>
<dbReference type="EC" id="2.7.7.7" evidence="3"/>
<dbReference type="Proteomes" id="UP000503447">
    <property type="component" value="Chromosome"/>
</dbReference>
<dbReference type="InterPro" id="IPR027421">
    <property type="entry name" value="DNA_pol_lamdba_lyase_dom_sf"/>
</dbReference>
<dbReference type="Gene3D" id="1.10.150.110">
    <property type="entry name" value="DNA polymerase beta, N-terminal domain-like"/>
    <property type="match status" value="1"/>
</dbReference>
<dbReference type="GO" id="GO:0008270">
    <property type="term" value="F:zinc ion binding"/>
    <property type="evidence" value="ECO:0007669"/>
    <property type="project" value="TreeGrafter"/>
</dbReference>
<feature type="domain" description="Polymerase/histidinol phosphatase N-terminal" evidence="23">
    <location>
        <begin position="344"/>
        <end position="423"/>
    </location>
</feature>
<dbReference type="PRINTS" id="PR00869">
    <property type="entry name" value="DNAPOLX"/>
</dbReference>
<keyword evidence="10" id="KW-0235">DNA replication</keyword>
<dbReference type="GO" id="GO:0140078">
    <property type="term" value="F:class I DNA-(apurinic or apyrimidinic site) endonuclease activity"/>
    <property type="evidence" value="ECO:0007669"/>
    <property type="project" value="UniProtKB-EC"/>
</dbReference>
<evidence type="ECO:0000256" key="10">
    <source>
        <dbReference type="ARBA" id="ARBA00022705"/>
    </source>
</evidence>
<proteinExistence type="predicted"/>
<evidence type="ECO:0000256" key="21">
    <source>
        <dbReference type="ARBA" id="ARBA00049244"/>
    </source>
</evidence>
<keyword evidence="8" id="KW-0808">Transferase</keyword>
<dbReference type="InterPro" id="IPR002008">
    <property type="entry name" value="DNA_pol_X_beta-like"/>
</dbReference>
<dbReference type="EMBL" id="CP053452">
    <property type="protein sequence ID" value="QJW96124.1"/>
    <property type="molecule type" value="Genomic_DNA"/>
</dbReference>
<dbReference type="PIRSF" id="PIRSF005047">
    <property type="entry name" value="UCP005047_YshC"/>
    <property type="match status" value="1"/>
</dbReference>
<evidence type="ECO:0000256" key="18">
    <source>
        <dbReference type="ARBA" id="ARBA00044632"/>
    </source>
</evidence>
<evidence type="ECO:0000256" key="16">
    <source>
        <dbReference type="ARBA" id="ARBA00035717"/>
    </source>
</evidence>
<evidence type="ECO:0000256" key="15">
    <source>
        <dbReference type="ARBA" id="ARBA00023204"/>
    </source>
</evidence>
<name>A0A6M5YRR9_9BACT</name>
<gene>
    <name evidence="25" type="ORF">FTUN_3679</name>
</gene>
<evidence type="ECO:0000313" key="25">
    <source>
        <dbReference type="EMBL" id="QJW96124.1"/>
    </source>
</evidence>
<dbReference type="SMART" id="SM00483">
    <property type="entry name" value="POLXc"/>
    <property type="match status" value="1"/>
</dbReference>
<evidence type="ECO:0000259" key="24">
    <source>
        <dbReference type="SMART" id="SM00483"/>
    </source>
</evidence>
<dbReference type="InterPro" id="IPR029398">
    <property type="entry name" value="PolB_thumb"/>
</dbReference>
<dbReference type="GO" id="GO:0003677">
    <property type="term" value="F:DNA binding"/>
    <property type="evidence" value="ECO:0007669"/>
    <property type="project" value="InterPro"/>
</dbReference>
<dbReference type="InterPro" id="IPR002054">
    <property type="entry name" value="DNA-dir_DNA_pol_X"/>
</dbReference>
<dbReference type="Pfam" id="PF14791">
    <property type="entry name" value="DNA_pol_B_thumb"/>
    <property type="match status" value="1"/>
</dbReference>
<evidence type="ECO:0000256" key="9">
    <source>
        <dbReference type="ARBA" id="ARBA00022695"/>
    </source>
</evidence>
<dbReference type="GO" id="GO:0003887">
    <property type="term" value="F:DNA-directed DNA polymerase activity"/>
    <property type="evidence" value="ECO:0007669"/>
    <property type="project" value="UniProtKB-KW"/>
</dbReference>
<dbReference type="InterPro" id="IPR004013">
    <property type="entry name" value="PHP_dom"/>
</dbReference>
<comment type="function">
    <text evidence="20">Repair polymerase that plays a key role in base-excision repair. During this process, the damaged base is excised by specific DNA glycosylases, the DNA backbone is nicked at the abasic site by an apurinic/apyrimidic (AP) endonuclease, and POLB removes 5'-deoxyribose-phosphate from the preincised AP site acting as a 5'-deoxyribose-phosphate lyase (5'-dRP lyase); through its DNA polymerase activity, it adds one nucleotide to the 3' end of the arising single-nucleotide gap. Conducts 'gap-filling' DNA synthesis in a stepwise distributive fashion rather than in a processive fashion as for other DNA polymerases. It is also able to cleave sugar-phosphate bonds 3' to an intact AP site, acting as an AP lyase.</text>
</comment>
<dbReference type="SUPFAM" id="SSF81301">
    <property type="entry name" value="Nucleotidyltransferase"/>
    <property type="match status" value="1"/>
</dbReference>
<dbReference type="GO" id="GO:0042578">
    <property type="term" value="F:phosphoric ester hydrolase activity"/>
    <property type="evidence" value="ECO:0007669"/>
    <property type="project" value="TreeGrafter"/>
</dbReference>
<keyword evidence="7" id="KW-0237">DNA synthesis</keyword>
<feature type="domain" description="Helix-hairpin-helix DNA-binding motif class 1" evidence="22">
    <location>
        <begin position="91"/>
        <end position="110"/>
    </location>
</feature>
<organism evidence="25 26">
    <name type="scientific">Frigoriglobus tundricola</name>
    <dbReference type="NCBI Taxonomy" id="2774151"/>
    <lineage>
        <taxon>Bacteria</taxon>
        <taxon>Pseudomonadati</taxon>
        <taxon>Planctomycetota</taxon>
        <taxon>Planctomycetia</taxon>
        <taxon>Gemmatales</taxon>
        <taxon>Gemmataceae</taxon>
        <taxon>Frigoriglobus</taxon>
    </lineage>
</organism>
<evidence type="ECO:0000256" key="20">
    <source>
        <dbReference type="ARBA" id="ARBA00045548"/>
    </source>
</evidence>
<evidence type="ECO:0000256" key="17">
    <source>
        <dbReference type="ARBA" id="ARBA00035726"/>
    </source>
</evidence>
<dbReference type="Gene3D" id="1.10.150.20">
    <property type="entry name" value="5' to 3' exonuclease, C-terminal subdomain"/>
    <property type="match status" value="1"/>
</dbReference>
<evidence type="ECO:0000256" key="5">
    <source>
        <dbReference type="ARBA" id="ARBA00020020"/>
    </source>
</evidence>
<dbReference type="SMART" id="SM00481">
    <property type="entry name" value="POLIIIAc"/>
    <property type="match status" value="1"/>
</dbReference>
<evidence type="ECO:0000256" key="19">
    <source>
        <dbReference type="ARBA" id="ARBA00044678"/>
    </source>
</evidence>
<keyword evidence="13" id="KW-0239">DNA-directed DNA polymerase</keyword>
<keyword evidence="11" id="KW-0227">DNA damage</keyword>
<dbReference type="Pfam" id="PF14520">
    <property type="entry name" value="HHH_5"/>
    <property type="match status" value="1"/>
</dbReference>
<evidence type="ECO:0000256" key="3">
    <source>
        <dbReference type="ARBA" id="ARBA00012417"/>
    </source>
</evidence>
<evidence type="ECO:0000259" key="22">
    <source>
        <dbReference type="SMART" id="SM00278"/>
    </source>
</evidence>
<dbReference type="CDD" id="cd00141">
    <property type="entry name" value="NT_POLXc"/>
    <property type="match status" value="1"/>
</dbReference>
<evidence type="ECO:0000256" key="7">
    <source>
        <dbReference type="ARBA" id="ARBA00022634"/>
    </source>
</evidence>
<dbReference type="CDD" id="cd07436">
    <property type="entry name" value="PHP_PolX"/>
    <property type="match status" value="1"/>
</dbReference>
<accession>A0A6M5YRR9</accession>
<dbReference type="PANTHER" id="PTHR36928:SF1">
    <property type="entry name" value="PHOSPHATASE YCDX-RELATED"/>
    <property type="match status" value="1"/>
</dbReference>
<dbReference type="InterPro" id="IPR003141">
    <property type="entry name" value="Pol/His_phosphatase_N"/>
</dbReference>
<dbReference type="InterPro" id="IPR003583">
    <property type="entry name" value="Hlx-hairpin-Hlx_DNA-bd_motif"/>
</dbReference>
<dbReference type="InterPro" id="IPR022311">
    <property type="entry name" value="PolX-like"/>
</dbReference>
<comment type="catalytic activity">
    <reaction evidence="19">
        <text>a 5'-end 2'-deoxyribose-2'-deoxyribonucleotide-DNA = (2E,4S)-4-hydroxypenten-2-al-5-phosphate + a 5'-end 5'-phospho-2'-deoxyribonucleoside-DNA + H(+)</text>
        <dbReference type="Rhea" id="RHEA:76255"/>
        <dbReference type="Rhea" id="RHEA-COMP:13180"/>
        <dbReference type="Rhea" id="RHEA-COMP:18657"/>
        <dbReference type="ChEBI" id="CHEBI:15378"/>
        <dbReference type="ChEBI" id="CHEBI:136412"/>
        <dbReference type="ChEBI" id="CHEBI:195194"/>
        <dbReference type="ChEBI" id="CHEBI:195195"/>
    </reaction>
</comment>
<dbReference type="SMART" id="SM00278">
    <property type="entry name" value="HhH1"/>
    <property type="match status" value="3"/>
</dbReference>
<keyword evidence="9" id="KW-0548">Nucleotidyltransferase</keyword>
<protein>
    <recommendedName>
        <fullName evidence="5">DNA polymerase beta</fullName>
        <ecNumber evidence="3">2.7.7.7</ecNumber>
        <ecNumber evidence="4">4.2.99.18</ecNumber>
    </recommendedName>
    <alternativeName>
        <fullName evidence="16">5'-deoxyribose-phosphate lyase</fullName>
    </alternativeName>
    <alternativeName>
        <fullName evidence="17">AP lyase</fullName>
    </alternativeName>
</protein>
<dbReference type="EC" id="4.2.99.18" evidence="4"/>
<sequence length="583" mass="63771">MTKDDVADALNEIGTLLELKGENAFRTNAYHNAARLLQSLPGDLNQMVAEGKLEEVRGIGDALAEKITTLVTTGKLPYLEELRASVPEGLVQMLRLPGLGPKKVKALHTNLQIDTIEKLKAACEAGEVAKQKGFGAKTQQKILDGLAFIDKVGHRVRIDLALPLGLALLEQVRAFPGVIRSELCGSLRRRKETTGDIDILVSSASPQPIMDAFVKITEVVQVIAQGPTKSSVLAAMHVRGEKATLQADLRVVTDDQFPFALHYFTGSKEHNIRMRQRAIDRGLTLNEYALANETRSVPCKDEADIFAALGLPYIEPELREDTGEIEAGEQKTLPALVKDSDIRGVFHNHTTASDGTASLEQMALATKALGLEYFGVGDHSQSLTIARGLPPGAVRKQWAEIDRVNAKLSGVRIIKGSEVDILEDGSLDYDDELLAGFDYVVASVHSLFAMPEAEMTARVCKALAHPAVTMLGHATGRLLLKREGYKINLEEVLKAAAKHGKMIEINAQPSRLDLDWRYVKRAKAMGIPIVINPDAHSPGELGLYTFGVQVARRGWLTKDDVFNTRSLPDVMKELNRRKQKTPA</sequence>
<dbReference type="KEGG" id="ftj:FTUN_3679"/>
<keyword evidence="26" id="KW-1185">Reference proteome</keyword>
<dbReference type="GO" id="GO:0005829">
    <property type="term" value="C:cytosol"/>
    <property type="evidence" value="ECO:0007669"/>
    <property type="project" value="TreeGrafter"/>
</dbReference>
<dbReference type="AlphaFoldDB" id="A0A6M5YRR9"/>
<feature type="domain" description="DNA-directed DNA polymerase X" evidence="24">
    <location>
        <begin position="1"/>
        <end position="320"/>
    </location>
</feature>
<comment type="catalytic activity">
    <reaction evidence="21">
        <text>DNA(n) + a 2'-deoxyribonucleoside 5'-triphosphate = DNA(n+1) + diphosphate</text>
        <dbReference type="Rhea" id="RHEA:22508"/>
        <dbReference type="Rhea" id="RHEA-COMP:17339"/>
        <dbReference type="Rhea" id="RHEA-COMP:17340"/>
        <dbReference type="ChEBI" id="CHEBI:33019"/>
        <dbReference type="ChEBI" id="CHEBI:61560"/>
        <dbReference type="ChEBI" id="CHEBI:173112"/>
        <dbReference type="EC" id="2.7.7.7"/>
    </reaction>
</comment>
<evidence type="ECO:0000256" key="4">
    <source>
        <dbReference type="ARBA" id="ARBA00012720"/>
    </source>
</evidence>
<dbReference type="SUPFAM" id="SSF158702">
    <property type="entry name" value="Sec63 N-terminal domain-like"/>
    <property type="match status" value="1"/>
</dbReference>
<dbReference type="Pfam" id="PF02811">
    <property type="entry name" value="PHP"/>
    <property type="match status" value="1"/>
</dbReference>
<comment type="cofactor">
    <cofactor evidence="1">
        <name>Mg(2+)</name>
        <dbReference type="ChEBI" id="CHEBI:18420"/>
    </cofactor>
</comment>
<dbReference type="InterPro" id="IPR043519">
    <property type="entry name" value="NT_sf"/>
</dbReference>
<evidence type="ECO:0000256" key="1">
    <source>
        <dbReference type="ARBA" id="ARBA00001946"/>
    </source>
</evidence>
<dbReference type="Pfam" id="PF14716">
    <property type="entry name" value="HHH_8"/>
    <property type="match status" value="1"/>
</dbReference>
<evidence type="ECO:0000256" key="8">
    <source>
        <dbReference type="ARBA" id="ARBA00022679"/>
    </source>
</evidence>
<dbReference type="FunFam" id="3.20.20.140:FF:000047">
    <property type="entry name" value="PHP domain-containing protein"/>
    <property type="match status" value="1"/>
</dbReference>
<keyword evidence="6" id="KW-0488">Methylation</keyword>
<keyword evidence="15" id="KW-0234">DNA repair</keyword>
<dbReference type="PRINTS" id="PR00870">
    <property type="entry name" value="DNAPOLXBETA"/>
</dbReference>
<keyword evidence="14" id="KW-0915">Sodium</keyword>
<dbReference type="Gene3D" id="3.30.460.10">
    <property type="entry name" value="Beta Polymerase, domain 2"/>
    <property type="match status" value="1"/>
</dbReference>
<evidence type="ECO:0000256" key="2">
    <source>
        <dbReference type="ARBA" id="ARBA00004496"/>
    </source>
</evidence>
<dbReference type="InterPro" id="IPR022312">
    <property type="entry name" value="DNA_pol_X"/>
</dbReference>
<evidence type="ECO:0000259" key="23">
    <source>
        <dbReference type="SMART" id="SM00481"/>
    </source>
</evidence>
<evidence type="ECO:0000256" key="6">
    <source>
        <dbReference type="ARBA" id="ARBA00022481"/>
    </source>
</evidence>
<dbReference type="Gene3D" id="3.30.210.10">
    <property type="entry name" value="DNA polymerase, thumb domain"/>
    <property type="match status" value="1"/>
</dbReference>
<dbReference type="RefSeq" id="WP_171471767.1">
    <property type="nucleotide sequence ID" value="NZ_CP053452.2"/>
</dbReference>
<dbReference type="Gene3D" id="3.20.20.140">
    <property type="entry name" value="Metal-dependent hydrolases"/>
    <property type="match status" value="1"/>
</dbReference>
<feature type="domain" description="Helix-hairpin-helix DNA-binding motif class 1" evidence="22">
    <location>
        <begin position="51"/>
        <end position="70"/>
    </location>
</feature>
<dbReference type="SUPFAM" id="SSF89550">
    <property type="entry name" value="PHP domain-like"/>
    <property type="match status" value="1"/>
</dbReference>
<dbReference type="InterPro" id="IPR037160">
    <property type="entry name" value="DNA_Pol_thumb_sf"/>
</dbReference>
<dbReference type="InterPro" id="IPR050243">
    <property type="entry name" value="PHP_phosphatase"/>
</dbReference>
<evidence type="ECO:0000256" key="13">
    <source>
        <dbReference type="ARBA" id="ARBA00022932"/>
    </source>
</evidence>
<dbReference type="NCBIfam" id="NF006375">
    <property type="entry name" value="PRK08609.1"/>
    <property type="match status" value="1"/>
</dbReference>
<evidence type="ECO:0000256" key="11">
    <source>
        <dbReference type="ARBA" id="ARBA00022763"/>
    </source>
</evidence>
<evidence type="ECO:0000256" key="14">
    <source>
        <dbReference type="ARBA" id="ARBA00023053"/>
    </source>
</evidence>
<comment type="catalytic activity">
    <reaction evidence="18">
        <text>2'-deoxyribonucleotide-(2'-deoxyribose 5'-phosphate)-2'-deoxyribonucleotide-DNA = a 3'-end 2'-deoxyribonucleotide-(2,3-dehydro-2,3-deoxyribose 5'-phosphate)-DNA + a 5'-end 5'-phospho-2'-deoxyribonucleoside-DNA + H(+)</text>
        <dbReference type="Rhea" id="RHEA:66592"/>
        <dbReference type="Rhea" id="RHEA-COMP:13180"/>
        <dbReference type="Rhea" id="RHEA-COMP:16897"/>
        <dbReference type="Rhea" id="RHEA-COMP:17067"/>
        <dbReference type="ChEBI" id="CHEBI:15378"/>
        <dbReference type="ChEBI" id="CHEBI:136412"/>
        <dbReference type="ChEBI" id="CHEBI:157695"/>
        <dbReference type="ChEBI" id="CHEBI:167181"/>
        <dbReference type="EC" id="4.2.99.18"/>
    </reaction>
</comment>
<feature type="domain" description="Helix-hairpin-helix DNA-binding motif class 1" evidence="22">
    <location>
        <begin position="126"/>
        <end position="145"/>
    </location>
</feature>
<evidence type="ECO:0000313" key="26">
    <source>
        <dbReference type="Proteomes" id="UP000503447"/>
    </source>
</evidence>